<name>A0A165VRM1_9HYPH</name>
<comment type="similarity">
    <text evidence="1">Belongs to the ParB family.</text>
</comment>
<dbReference type="InterPro" id="IPR004437">
    <property type="entry name" value="ParB/RepB/Spo0J"/>
</dbReference>
<dbReference type="EMBL" id="LMCB01000077">
    <property type="protein sequence ID" value="KZL15335.1"/>
    <property type="molecule type" value="Genomic_DNA"/>
</dbReference>
<keyword evidence="4" id="KW-1185">Reference proteome</keyword>
<proteinExistence type="inferred from homology"/>
<dbReference type="GO" id="GO:0003677">
    <property type="term" value="F:DNA binding"/>
    <property type="evidence" value="ECO:0007669"/>
    <property type="project" value="InterPro"/>
</dbReference>
<evidence type="ECO:0000256" key="1">
    <source>
        <dbReference type="ARBA" id="ARBA00006295"/>
    </source>
</evidence>
<dbReference type="AlphaFoldDB" id="A0A165VRM1"/>
<dbReference type="OrthoDB" id="7908920at2"/>
<dbReference type="InterPro" id="IPR037972">
    <property type="entry name" value="RepB_N"/>
</dbReference>
<evidence type="ECO:0000313" key="4">
    <source>
        <dbReference type="Proteomes" id="UP000076577"/>
    </source>
</evidence>
<dbReference type="NCBIfam" id="TIGR00180">
    <property type="entry name" value="parB_part"/>
    <property type="match status" value="1"/>
</dbReference>
<sequence>MNDKRKKNKSKLSAIMTGNNAGAARIPEADPAEVRAKPREQSAVGRLGAALHSLTEQRTDAVDPSLVIKNLDAKLLLPSLAMDRAFELVDEELGSLVDSIRQNGQQVPVLVRPHPDRDGYYQIAYGHRRVKACQKLDIAVRAVVEEMSDEQLVIAQGKENEERKNLTYIQQCFFAAQLSKTFTREVVAAAVGAGDKTRVSKLTSIIRRVPNDLIESVGSAPGIGRVKWEAVAKTCEVSGAAERLRKSMVGLKSAGKWEGMASADRFAWLHDSAVALEVVDGKLSSSAASAVSSRTKGTNTKAVVLSTEDGKPLVETRGARTFKIVWPDEIQAAAFSQFLSTKMETLLEEFKREETQRQDKAEESAMT</sequence>
<dbReference type="SUPFAM" id="SSF110849">
    <property type="entry name" value="ParB/Sulfiredoxin"/>
    <property type="match status" value="1"/>
</dbReference>
<dbReference type="Proteomes" id="UP000076577">
    <property type="component" value="Unassembled WGS sequence"/>
</dbReference>
<dbReference type="SMART" id="SM00470">
    <property type="entry name" value="ParB"/>
    <property type="match status" value="1"/>
</dbReference>
<dbReference type="GO" id="GO:0007059">
    <property type="term" value="P:chromosome segregation"/>
    <property type="evidence" value="ECO:0007669"/>
    <property type="project" value="TreeGrafter"/>
</dbReference>
<dbReference type="InterPro" id="IPR017819">
    <property type="entry name" value="Plasmid_partition_RepB"/>
</dbReference>
<dbReference type="CDD" id="cd16405">
    <property type="entry name" value="RepB_like_N"/>
    <property type="match status" value="1"/>
</dbReference>
<dbReference type="PANTHER" id="PTHR33375">
    <property type="entry name" value="CHROMOSOME-PARTITIONING PROTEIN PARB-RELATED"/>
    <property type="match status" value="1"/>
</dbReference>
<dbReference type="GO" id="GO:0005694">
    <property type="term" value="C:chromosome"/>
    <property type="evidence" value="ECO:0007669"/>
    <property type="project" value="TreeGrafter"/>
</dbReference>
<dbReference type="Pfam" id="PF02195">
    <property type="entry name" value="ParB_N"/>
    <property type="match status" value="1"/>
</dbReference>
<gene>
    <name evidence="3" type="primary">parB_4</name>
    <name evidence="3" type="ORF">PsAD2_03717</name>
</gene>
<evidence type="ECO:0000259" key="2">
    <source>
        <dbReference type="SMART" id="SM00470"/>
    </source>
</evidence>
<dbReference type="STRING" id="989403.SAMN05421798_1325"/>
<dbReference type="NCBIfam" id="TIGR03454">
    <property type="entry name" value="partition_RepB"/>
    <property type="match status" value="1"/>
</dbReference>
<evidence type="ECO:0000313" key="3">
    <source>
        <dbReference type="EMBL" id="KZL15335.1"/>
    </source>
</evidence>
<comment type="caution">
    <text evidence="3">The sequence shown here is derived from an EMBL/GenBank/DDBJ whole genome shotgun (WGS) entry which is preliminary data.</text>
</comment>
<organism evidence="3 4">
    <name type="scientific">Pseudovibrio axinellae</name>
    <dbReference type="NCBI Taxonomy" id="989403"/>
    <lineage>
        <taxon>Bacteria</taxon>
        <taxon>Pseudomonadati</taxon>
        <taxon>Pseudomonadota</taxon>
        <taxon>Alphaproteobacteria</taxon>
        <taxon>Hyphomicrobiales</taxon>
        <taxon>Stappiaceae</taxon>
        <taxon>Pseudovibrio</taxon>
    </lineage>
</organism>
<dbReference type="InterPro" id="IPR036086">
    <property type="entry name" value="ParB/Sulfiredoxin_sf"/>
</dbReference>
<accession>A0A165VRM1</accession>
<dbReference type="PANTHER" id="PTHR33375:SF1">
    <property type="entry name" value="CHROMOSOME-PARTITIONING PROTEIN PARB-RELATED"/>
    <property type="match status" value="1"/>
</dbReference>
<reference evidence="3 4" key="1">
    <citation type="journal article" date="2016" name="Front. Microbiol.">
        <title>Comparative Genomic Analysis Reveals a Diverse Repertoire of Genes Involved in Prokaryote-Eukaryote Interactions within the Pseudovibrio Genus.</title>
        <authorList>
            <person name="Romano S."/>
            <person name="Fernandez-Guerra A."/>
            <person name="Reen F.J."/>
            <person name="Glockner F.O."/>
            <person name="Crowley S.P."/>
            <person name="O'Sullivan O."/>
            <person name="Cotter P.D."/>
            <person name="Adams C."/>
            <person name="Dobson A.D."/>
            <person name="O'Gara F."/>
        </authorList>
    </citation>
    <scope>NUCLEOTIDE SEQUENCE [LARGE SCALE GENOMIC DNA]</scope>
    <source>
        <strain evidence="3 4">Ad2</strain>
    </source>
</reference>
<dbReference type="InterPro" id="IPR050336">
    <property type="entry name" value="Chromosome_partition/occlusion"/>
</dbReference>
<dbReference type="PATRIC" id="fig|989403.3.peg.4033"/>
<dbReference type="InterPro" id="IPR003115">
    <property type="entry name" value="ParB_N"/>
</dbReference>
<feature type="domain" description="ParB-like N-terminal" evidence="2">
    <location>
        <begin position="69"/>
        <end position="161"/>
    </location>
</feature>
<dbReference type="RefSeq" id="WP_068009349.1">
    <property type="nucleotide sequence ID" value="NZ_FOFM01000032.1"/>
</dbReference>
<dbReference type="Gene3D" id="3.90.1530.30">
    <property type="match status" value="1"/>
</dbReference>
<protein>
    <submittedName>
        <fullName evidence="3">Chromosome-partitioning protein ParB</fullName>
    </submittedName>
</protein>